<accession>A0A7H0GG99</accession>
<dbReference type="SMART" id="SM00060">
    <property type="entry name" value="FN3"/>
    <property type="match status" value="1"/>
</dbReference>
<keyword evidence="2" id="KW-0732">Signal</keyword>
<dbReference type="SUPFAM" id="SSF75011">
    <property type="entry name" value="3-carboxy-cis,cis-mucoante lactonizing enzyme"/>
    <property type="match status" value="1"/>
</dbReference>
<name>A0A7H0GG99_9BURK</name>
<feature type="signal peptide" evidence="2">
    <location>
        <begin position="1"/>
        <end position="32"/>
    </location>
</feature>
<dbReference type="CDD" id="cd00063">
    <property type="entry name" value="FN3"/>
    <property type="match status" value="1"/>
</dbReference>
<sequence length="488" mass="49726">MKSPRPSALRATSAATLLLLGTCAALPLNAWAAPFASGNVVAYRVGSEVNAKSVYLAEYRVDGSLVQRIPLTSTDAAQSLAASSTTSEGLLTRSPDGRCLAVPGYKAIAGSADPKKATASQANRAVKLVDASGAGLGDLLGLGTAAFNKDAIRSAISNDCASAWASGKGDTTPNGGIWFKGAGNAAALLPGNTQGLAIADGQLLVSVASGGKLSQVGNNLPTSGTQSITQLSDMPVNNFRGIAFARLGQGSGAADTLYAAANDADQIQKYIRSGGTWTPSGSVALAGAHGLAVYATGDGNALLLASDGAGTLYQWFDASGATGILQGAPNVIATLPVGEAFYGLALAPESILPASPPTAPTQVRLTTQSGNDATLQWTAPVSGPAVAFYVVEVSQDNFTTVTQSAVATTPHLMLTGLPSGAQKVRVRAVNSVGAAPVHCQRTSSWALRRRPRCRTTARSPARWATSTMHSPRRACASARPIPRTAWSR</sequence>
<evidence type="ECO:0000256" key="2">
    <source>
        <dbReference type="SAM" id="SignalP"/>
    </source>
</evidence>
<feature type="region of interest" description="Disordered" evidence="1">
    <location>
        <begin position="450"/>
        <end position="488"/>
    </location>
</feature>
<organism evidence="4 5">
    <name type="scientific">Diaphorobacter aerolatus</name>
    <dbReference type="NCBI Taxonomy" id="1288495"/>
    <lineage>
        <taxon>Bacteria</taxon>
        <taxon>Pseudomonadati</taxon>
        <taxon>Pseudomonadota</taxon>
        <taxon>Betaproteobacteria</taxon>
        <taxon>Burkholderiales</taxon>
        <taxon>Comamonadaceae</taxon>
        <taxon>Diaphorobacter</taxon>
    </lineage>
</organism>
<dbReference type="AlphaFoldDB" id="A0A7H0GG99"/>
<feature type="chain" id="PRO_5028969619" evidence="2">
    <location>
        <begin position="33"/>
        <end position="488"/>
    </location>
</feature>
<dbReference type="InterPro" id="IPR036116">
    <property type="entry name" value="FN3_sf"/>
</dbReference>
<evidence type="ECO:0000259" key="3">
    <source>
        <dbReference type="PROSITE" id="PS50853"/>
    </source>
</evidence>
<evidence type="ECO:0000313" key="4">
    <source>
        <dbReference type="EMBL" id="QNP47315.1"/>
    </source>
</evidence>
<dbReference type="InterPro" id="IPR013783">
    <property type="entry name" value="Ig-like_fold"/>
</dbReference>
<protein>
    <submittedName>
        <fullName evidence="4">Fibronectin type III domain-containing protein</fullName>
    </submittedName>
</protein>
<evidence type="ECO:0000256" key="1">
    <source>
        <dbReference type="SAM" id="MobiDB-lite"/>
    </source>
</evidence>
<keyword evidence="5" id="KW-1185">Reference proteome</keyword>
<dbReference type="RefSeq" id="WP_187723028.1">
    <property type="nucleotide sequence ID" value="NZ_CP060783.1"/>
</dbReference>
<gene>
    <name evidence="4" type="ORF">H9K75_13190</name>
</gene>
<dbReference type="Proteomes" id="UP000516028">
    <property type="component" value="Chromosome"/>
</dbReference>
<dbReference type="EMBL" id="CP060783">
    <property type="protein sequence ID" value="QNP47315.1"/>
    <property type="molecule type" value="Genomic_DNA"/>
</dbReference>
<dbReference type="Pfam" id="PF00041">
    <property type="entry name" value="fn3"/>
    <property type="match status" value="1"/>
</dbReference>
<dbReference type="InterPro" id="IPR003961">
    <property type="entry name" value="FN3_dom"/>
</dbReference>
<dbReference type="KEGG" id="daer:H9K75_13190"/>
<evidence type="ECO:0000313" key="5">
    <source>
        <dbReference type="Proteomes" id="UP000516028"/>
    </source>
</evidence>
<feature type="domain" description="Fibronectin type-III" evidence="3">
    <location>
        <begin position="359"/>
        <end position="459"/>
    </location>
</feature>
<dbReference type="SUPFAM" id="SSF49265">
    <property type="entry name" value="Fibronectin type III"/>
    <property type="match status" value="1"/>
</dbReference>
<dbReference type="PROSITE" id="PS50853">
    <property type="entry name" value="FN3"/>
    <property type="match status" value="1"/>
</dbReference>
<reference evidence="4 5" key="1">
    <citation type="submission" date="2020-08" db="EMBL/GenBank/DDBJ databases">
        <title>Genome sequence of Diaphorobacter aerolatus KACC 16536T.</title>
        <authorList>
            <person name="Hyun D.-W."/>
            <person name="Bae J.-W."/>
        </authorList>
    </citation>
    <scope>NUCLEOTIDE SEQUENCE [LARGE SCALE GENOMIC DNA]</scope>
    <source>
        <strain evidence="4 5">KACC 16536</strain>
    </source>
</reference>
<dbReference type="Gene3D" id="2.60.40.10">
    <property type="entry name" value="Immunoglobulins"/>
    <property type="match status" value="1"/>
</dbReference>
<proteinExistence type="predicted"/>